<dbReference type="Proteomes" id="UP000030747">
    <property type="component" value="Unassembled WGS sequence"/>
</dbReference>
<evidence type="ECO:0000256" key="1">
    <source>
        <dbReference type="ARBA" id="ARBA00023015"/>
    </source>
</evidence>
<dbReference type="PROSITE" id="PS50090">
    <property type="entry name" value="MYB_LIKE"/>
    <property type="match status" value="3"/>
</dbReference>
<evidence type="ECO:0000256" key="4">
    <source>
        <dbReference type="ARBA" id="ARBA00023242"/>
    </source>
</evidence>
<dbReference type="CDD" id="cd00167">
    <property type="entry name" value="SANT"/>
    <property type="match status" value="3"/>
</dbReference>
<feature type="compositionally biased region" description="Low complexity" evidence="5">
    <location>
        <begin position="1363"/>
        <end position="1391"/>
    </location>
</feature>
<gene>
    <name evidence="8" type="ORF">ETH_00025340</name>
</gene>
<feature type="domain" description="Myb-like" evidence="6">
    <location>
        <begin position="164"/>
        <end position="220"/>
    </location>
</feature>
<reference evidence="8" key="1">
    <citation type="submission" date="2013-10" db="EMBL/GenBank/DDBJ databases">
        <title>Genomic analysis of the causative agents of coccidiosis in chickens.</title>
        <authorList>
            <person name="Reid A.J."/>
            <person name="Blake D."/>
            <person name="Billington K."/>
            <person name="Browne H."/>
            <person name="Dunn M."/>
            <person name="Hung S."/>
            <person name="Kawahara F."/>
            <person name="Miranda-Saavedra D."/>
            <person name="Mourier T."/>
            <person name="Nagra H."/>
            <person name="Otto T.D."/>
            <person name="Rawlings N."/>
            <person name="Sanchez A."/>
            <person name="Sanders M."/>
            <person name="Subramaniam C."/>
            <person name="Tay Y."/>
            <person name="Dear P."/>
            <person name="Doerig C."/>
            <person name="Gruber A."/>
            <person name="Parkinson J."/>
            <person name="Shirley M."/>
            <person name="Wan K.L."/>
            <person name="Berriman M."/>
            <person name="Tomley F."/>
            <person name="Pain A."/>
        </authorList>
    </citation>
    <scope>NUCLEOTIDE SEQUENCE [LARGE SCALE GENOMIC DNA]</scope>
    <source>
        <strain evidence="8">Houghton</strain>
    </source>
</reference>
<dbReference type="GO" id="GO:0000978">
    <property type="term" value="F:RNA polymerase II cis-regulatory region sequence-specific DNA binding"/>
    <property type="evidence" value="ECO:0007669"/>
    <property type="project" value="TreeGrafter"/>
</dbReference>
<evidence type="ECO:0000313" key="8">
    <source>
        <dbReference type="EMBL" id="CDJ37253.1"/>
    </source>
</evidence>
<keyword evidence="2" id="KW-0238">DNA-binding</keyword>
<dbReference type="InterPro" id="IPR051575">
    <property type="entry name" value="Myb-like_DNA-bd"/>
</dbReference>
<feature type="compositionally biased region" description="Low complexity" evidence="5">
    <location>
        <begin position="1262"/>
        <end position="1277"/>
    </location>
</feature>
<name>U6KP75_EIMTE</name>
<accession>U6KP75</accession>
<dbReference type="Gene3D" id="1.10.10.60">
    <property type="entry name" value="Homeodomain-like"/>
    <property type="match status" value="3"/>
</dbReference>
<feature type="region of interest" description="Disordered" evidence="5">
    <location>
        <begin position="1007"/>
        <end position="1045"/>
    </location>
</feature>
<evidence type="ECO:0000313" key="9">
    <source>
        <dbReference type="Proteomes" id="UP000030747"/>
    </source>
</evidence>
<feature type="domain" description="HTH myb-type" evidence="7">
    <location>
        <begin position="222"/>
        <end position="276"/>
    </location>
</feature>
<dbReference type="PANTHER" id="PTHR46621">
    <property type="entry name" value="SNRNA-ACTIVATING PROTEIN COMPLEX SUBUNIT 4"/>
    <property type="match status" value="1"/>
</dbReference>
<feature type="domain" description="Myb-like" evidence="6">
    <location>
        <begin position="221"/>
        <end position="272"/>
    </location>
</feature>
<dbReference type="SMART" id="SM00717">
    <property type="entry name" value="SANT"/>
    <property type="match status" value="3"/>
</dbReference>
<keyword evidence="4" id="KW-0539">Nucleus</keyword>
<dbReference type="InterPro" id="IPR009057">
    <property type="entry name" value="Homeodomain-like_sf"/>
</dbReference>
<feature type="compositionally biased region" description="Basic residues" evidence="5">
    <location>
        <begin position="735"/>
        <end position="750"/>
    </location>
</feature>
<dbReference type="Pfam" id="PF00249">
    <property type="entry name" value="Myb_DNA-binding"/>
    <property type="match status" value="1"/>
</dbReference>
<feature type="compositionally biased region" description="Basic residues" evidence="5">
    <location>
        <begin position="887"/>
        <end position="902"/>
    </location>
</feature>
<dbReference type="GeneID" id="25254178"/>
<keyword evidence="1" id="KW-0805">Transcription regulation</keyword>
<dbReference type="VEuPathDB" id="ToxoDB:ETH_00025340"/>
<dbReference type="GO" id="GO:0042795">
    <property type="term" value="P:snRNA transcription by RNA polymerase II"/>
    <property type="evidence" value="ECO:0007669"/>
    <property type="project" value="TreeGrafter"/>
</dbReference>
<evidence type="ECO:0000256" key="5">
    <source>
        <dbReference type="SAM" id="MobiDB-lite"/>
    </source>
</evidence>
<dbReference type="VEuPathDB" id="ToxoDB:ETH2_1249500"/>
<feature type="region of interest" description="Disordered" evidence="5">
    <location>
        <begin position="1195"/>
        <end position="1391"/>
    </location>
</feature>
<dbReference type="OrthoDB" id="348897at2759"/>
<dbReference type="InterPro" id="IPR001005">
    <property type="entry name" value="SANT/Myb"/>
</dbReference>
<dbReference type="PROSITE" id="PS51294">
    <property type="entry name" value="HTH_MYB"/>
    <property type="match status" value="2"/>
</dbReference>
<keyword evidence="3" id="KW-0804">Transcription</keyword>
<keyword evidence="9" id="KW-1185">Reference proteome</keyword>
<dbReference type="EMBL" id="HG673749">
    <property type="protein sequence ID" value="CDJ37253.1"/>
    <property type="molecule type" value="Genomic_DNA"/>
</dbReference>
<feature type="domain" description="Myb-like" evidence="6">
    <location>
        <begin position="273"/>
        <end position="323"/>
    </location>
</feature>
<evidence type="ECO:0000256" key="3">
    <source>
        <dbReference type="ARBA" id="ARBA00023163"/>
    </source>
</evidence>
<organism evidence="8 9">
    <name type="scientific">Eimeria tenella</name>
    <name type="common">Coccidian parasite</name>
    <dbReference type="NCBI Taxonomy" id="5802"/>
    <lineage>
        <taxon>Eukaryota</taxon>
        <taxon>Sar</taxon>
        <taxon>Alveolata</taxon>
        <taxon>Apicomplexa</taxon>
        <taxon>Conoidasida</taxon>
        <taxon>Coccidia</taxon>
        <taxon>Eucoccidiorida</taxon>
        <taxon>Eimeriorina</taxon>
        <taxon>Eimeriidae</taxon>
        <taxon>Eimeria</taxon>
    </lineage>
</organism>
<dbReference type="GO" id="GO:0019185">
    <property type="term" value="C:snRNA-activating protein complex"/>
    <property type="evidence" value="ECO:0007669"/>
    <property type="project" value="TreeGrafter"/>
</dbReference>
<dbReference type="RefSeq" id="XP_013228091.1">
    <property type="nucleotide sequence ID" value="XM_013372637.1"/>
</dbReference>
<feature type="compositionally biased region" description="Low complexity" evidence="5">
    <location>
        <begin position="1326"/>
        <end position="1356"/>
    </location>
</feature>
<dbReference type="PANTHER" id="PTHR46621:SF1">
    <property type="entry name" value="SNRNA-ACTIVATING PROTEIN COMPLEX SUBUNIT 4"/>
    <property type="match status" value="1"/>
</dbReference>
<reference evidence="8" key="2">
    <citation type="submission" date="2013-10" db="EMBL/GenBank/DDBJ databases">
        <authorList>
            <person name="Aslett M."/>
        </authorList>
    </citation>
    <scope>NUCLEOTIDE SEQUENCE [LARGE SCALE GENOMIC DNA]</scope>
    <source>
        <strain evidence="8">Houghton</strain>
    </source>
</reference>
<feature type="compositionally biased region" description="Low complexity" evidence="5">
    <location>
        <begin position="758"/>
        <end position="773"/>
    </location>
</feature>
<feature type="domain" description="HTH myb-type" evidence="7">
    <location>
        <begin position="169"/>
        <end position="217"/>
    </location>
</feature>
<protein>
    <recommendedName>
        <fullName evidence="10">Myb-like DNA-binding domain-containing protein</fullName>
    </recommendedName>
</protein>
<evidence type="ECO:0000256" key="2">
    <source>
        <dbReference type="ARBA" id="ARBA00023125"/>
    </source>
</evidence>
<dbReference type="GO" id="GO:0001006">
    <property type="term" value="F:RNA polymerase III type 3 promoter sequence-specific DNA binding"/>
    <property type="evidence" value="ECO:0007669"/>
    <property type="project" value="TreeGrafter"/>
</dbReference>
<feature type="region of interest" description="Disordered" evidence="5">
    <location>
        <begin position="52"/>
        <end position="73"/>
    </location>
</feature>
<dbReference type="InterPro" id="IPR017930">
    <property type="entry name" value="Myb_dom"/>
</dbReference>
<feature type="region of interest" description="Disordered" evidence="5">
    <location>
        <begin position="843"/>
        <end position="910"/>
    </location>
</feature>
<dbReference type="GO" id="GO:0042796">
    <property type="term" value="P:snRNA transcription by RNA polymerase III"/>
    <property type="evidence" value="ECO:0007669"/>
    <property type="project" value="TreeGrafter"/>
</dbReference>
<feature type="region of interest" description="Disordered" evidence="5">
    <location>
        <begin position="691"/>
        <end position="796"/>
    </location>
</feature>
<evidence type="ECO:0000259" key="6">
    <source>
        <dbReference type="PROSITE" id="PS50090"/>
    </source>
</evidence>
<feature type="region of interest" description="Disordered" evidence="5">
    <location>
        <begin position="503"/>
        <end position="541"/>
    </location>
</feature>
<dbReference type="SUPFAM" id="SSF46689">
    <property type="entry name" value="Homeodomain-like"/>
    <property type="match status" value="2"/>
</dbReference>
<feature type="compositionally biased region" description="Basic residues" evidence="5">
    <location>
        <begin position="1239"/>
        <end position="1254"/>
    </location>
</feature>
<evidence type="ECO:0008006" key="10">
    <source>
        <dbReference type="Google" id="ProtNLM"/>
    </source>
</evidence>
<proteinExistence type="predicted"/>
<sequence>MNATPTQAALQRMQQEYQQQQQQLMLLHQQQEGRQLQQLQLQQLQQATRVAPSSGVSWPASGPGLLQQQQQQQQQSTATGIAALLLRHARAAIERCSSSSSRADKAAALEDRNAAEAPAAAAGTAAATAAAAGVDFLSMAAYSDAPMPPFVIFQVYVQLQQQRQQQQLRREWTAAEDQLLLAAAAAVQGTPRGSSRWMRVAAKVPGRTNNQCRARYNYLQVETKRHGMFSPFEDLQLQLLVSGYGRASWNRAATHLRGRTEMKCRERYQHCLAPSKKPLQWTAAEGALLRAAAACFGPNWSRAAEFFSGRTPADCAAQFQSMEADAAATRNALLLFASWSSSTNGSSSCMNNGSSSSSVEAWLKAHLLQLYAALRAGLFARSWPPVSPEVPLQQRLQQLQQLQQQPALQLLDLAPILSPLSGPRRAACTANMALFSLHLEELQRTAAGVRAATSGAAAGSLLHSSDTETACVFLLQQLQRVFCISRLDYISYASHINALRELQGSPHGKKGSAQGGPTTQEGPPLEALQPGPQPSWGEPGDPVPSLSRLLLLYRHPEAGGAALQLPWLHTEARKGGPLCFPDTDGGPRGPTRGPVAAPRLQLQHRGSLGRQRTQLPAPFLSAAFRSSVAAAALLRQASTTQTPEAPAYAAAAVAAEEAAAALAPVLWGKAANALPSSAAAAASATAAAAAAPGGCTGESPEGVPGSNAAAAVSAAADESLQDGFAEQPVEVSSRGRPRRGRGRPPRRRGPTRALKNGAAPAAAAAAAAASAASAEEEGARESDSSEDWASTTQTPEAPAYAAAAVAAEEAAAALAPVLWGKAANALPSSAAAAASATAAAAAAPGGCTGESPEGVPGSNAAAAVSAAADESLQDGFAEQPVEVSSRGRPRRGRGRPPRRRGPTRALKNGAAPAAAAAAAAAAAGTPAARFGPYSVPSFGAPHLEELQRTAAGVRAATSGAAAGSLLHSSDTETACVFLLQQLQRVFCISRLDYISYASHINALRELQGSPHGKKGSAQGGPTTQEGPPLEALQPGPQPSWGEPGDPVPSLSRLLLLYRHPEAGGAALQLPWLHTEARKGGPLCFPDTDGGPRGPTRGPVAAPRLQLQHRGSLGRQRTQLPAPFLSAAFRSSVAAAALLRQASTTQTPEAPAYAAAAVAAEEAAAALAPVLWGKAANALPSSAAAAASATAAAAAAPGGCTGESPEGVPGSNAAAAVSAAADESLQDGFAEQPVEVSSRGRPRRGRGRPPRRRGPTRALKNGAAPAAAAAAAAASAASAEEEGARESDSSEDWVLPKRQKKKRKAEAPRKSPGPQGPRRGPGRPRKQGGPPQQQAASQQLNTGAAGESAAAQTAAAAEAREPAAAHSRTAAASTDSGAAAPTSAECASRGAAAAASAALAAAESAGSAACTDSAGDAHAAAAAAGTLMDVELSAAAAPAGAAAADSQSAAETVVHGEADAFLDLFGEEAAGTQGLNSR</sequence>
<evidence type="ECO:0000259" key="7">
    <source>
        <dbReference type="PROSITE" id="PS51294"/>
    </source>
</evidence>